<evidence type="ECO:0000313" key="3">
    <source>
        <dbReference type="Proteomes" id="UP001141259"/>
    </source>
</evidence>
<feature type="region of interest" description="Disordered" evidence="1">
    <location>
        <begin position="260"/>
        <end position="286"/>
    </location>
</feature>
<comment type="caution">
    <text evidence="2">The sequence shown here is derived from an EMBL/GenBank/DDBJ whole genome shotgun (WGS) entry which is preliminary data.</text>
</comment>
<name>A0A9X2VQ58_9PSEU</name>
<organism evidence="2 3">
    <name type="scientific">Umezawaea endophytica</name>
    <dbReference type="NCBI Taxonomy" id="1654476"/>
    <lineage>
        <taxon>Bacteria</taxon>
        <taxon>Bacillati</taxon>
        <taxon>Actinomycetota</taxon>
        <taxon>Actinomycetes</taxon>
        <taxon>Pseudonocardiales</taxon>
        <taxon>Pseudonocardiaceae</taxon>
        <taxon>Umezawaea</taxon>
    </lineage>
</organism>
<dbReference type="AlphaFoldDB" id="A0A9X2VQ58"/>
<gene>
    <name evidence="2" type="ORF">NZH93_27815</name>
</gene>
<accession>A0A9X2VQ58</accession>
<feature type="compositionally biased region" description="Basic residues" evidence="1">
    <location>
        <begin position="277"/>
        <end position="286"/>
    </location>
</feature>
<evidence type="ECO:0000256" key="1">
    <source>
        <dbReference type="SAM" id="MobiDB-lite"/>
    </source>
</evidence>
<dbReference type="EMBL" id="JANYMP010000014">
    <property type="protein sequence ID" value="MCS7480680.1"/>
    <property type="molecule type" value="Genomic_DNA"/>
</dbReference>
<reference evidence="2" key="1">
    <citation type="submission" date="2022-08" db="EMBL/GenBank/DDBJ databases">
        <authorList>
            <person name="Tistechok S."/>
            <person name="Samborskyy M."/>
            <person name="Roman I."/>
        </authorList>
    </citation>
    <scope>NUCLEOTIDE SEQUENCE</scope>
    <source>
        <strain evidence="2">DSM 103496</strain>
    </source>
</reference>
<keyword evidence="3" id="KW-1185">Reference proteome</keyword>
<protein>
    <submittedName>
        <fullName evidence="2">Uncharacterized protein</fullName>
    </submittedName>
</protein>
<evidence type="ECO:0000313" key="2">
    <source>
        <dbReference type="EMBL" id="MCS7480680.1"/>
    </source>
</evidence>
<dbReference type="Proteomes" id="UP001141259">
    <property type="component" value="Unassembled WGS sequence"/>
</dbReference>
<dbReference type="RefSeq" id="WP_259626166.1">
    <property type="nucleotide sequence ID" value="NZ_JANYMP010000014.1"/>
</dbReference>
<sequence>MDTDTESARVAALAALIGWADRRERLSSDRADLVAEAWRTGTRNVAELARLARVSRDTVYADLASRDVTVGKRQVEPTGSLAGRGAPLRADSVRAVGQIADAVVRPAFGHDPADPVTRAAFSASGALEVVADVLDPPTDQGPGWTRPELLRSLAERGDEVTHHALRALAASGERARLAADADLRRRSVLHTGRHAVVDGADIALTTPTGETVTVRVGADDTGWTTLDGPLLAGEVEPLDHLEVRAALDVLARVATRHLVEGAKTERRKDALPGSPPPRHRFTPSNE</sequence>
<feature type="compositionally biased region" description="Basic and acidic residues" evidence="1">
    <location>
        <begin position="260"/>
        <end position="270"/>
    </location>
</feature>
<proteinExistence type="predicted"/>